<dbReference type="AlphaFoldDB" id="A0A8S0W2S1"/>
<keyword evidence="3 7" id="KW-0134">Cell wall</keyword>
<dbReference type="EMBL" id="CACVBS010000028">
    <property type="protein sequence ID" value="CAA7260094.1"/>
    <property type="molecule type" value="Genomic_DNA"/>
</dbReference>
<evidence type="ECO:0000313" key="9">
    <source>
        <dbReference type="Proteomes" id="UP000467700"/>
    </source>
</evidence>
<dbReference type="OrthoDB" id="4225815at2759"/>
<dbReference type="InterPro" id="IPR001338">
    <property type="entry name" value="Class_I_Hydrophobin"/>
</dbReference>
<dbReference type="GO" id="GO:0009277">
    <property type="term" value="C:fungal-type cell wall"/>
    <property type="evidence" value="ECO:0007669"/>
    <property type="project" value="InterPro"/>
</dbReference>
<dbReference type="Proteomes" id="UP000467700">
    <property type="component" value="Unassembled WGS sequence"/>
</dbReference>
<organism evidence="8 9">
    <name type="scientific">Cyclocybe aegerita</name>
    <name type="common">Black poplar mushroom</name>
    <name type="synonym">Agrocybe aegerita</name>
    <dbReference type="NCBI Taxonomy" id="1973307"/>
    <lineage>
        <taxon>Eukaryota</taxon>
        <taxon>Fungi</taxon>
        <taxon>Dikarya</taxon>
        <taxon>Basidiomycota</taxon>
        <taxon>Agaricomycotina</taxon>
        <taxon>Agaricomycetes</taxon>
        <taxon>Agaricomycetidae</taxon>
        <taxon>Agaricales</taxon>
        <taxon>Agaricineae</taxon>
        <taxon>Bolbitiaceae</taxon>
        <taxon>Cyclocybe</taxon>
    </lineage>
</organism>
<reference evidence="8 9" key="1">
    <citation type="submission" date="2020-01" db="EMBL/GenBank/DDBJ databases">
        <authorList>
            <person name="Gupta K D."/>
        </authorList>
    </citation>
    <scope>NUCLEOTIDE SEQUENCE [LARGE SCALE GENOMIC DNA]</scope>
</reference>
<comment type="similarity">
    <text evidence="2 7">Belongs to the fungal hydrophobin family.</text>
</comment>
<gene>
    <name evidence="8" type="ORF">AAE3_LOCUS2047</name>
</gene>
<name>A0A8S0W2S1_CYCAE</name>
<dbReference type="SMART" id="SM00075">
    <property type="entry name" value="HYDRO"/>
    <property type="match status" value="1"/>
</dbReference>
<proteinExistence type="inferred from homology"/>
<protein>
    <recommendedName>
        <fullName evidence="7">Hydrophobin</fullName>
    </recommendedName>
</protein>
<evidence type="ECO:0000256" key="7">
    <source>
        <dbReference type="RuleBase" id="RU365009"/>
    </source>
</evidence>
<dbReference type="InterPro" id="IPR019778">
    <property type="entry name" value="Class_I_Hydrophobin_CS"/>
</dbReference>
<comment type="caution">
    <text evidence="8">The sequence shown here is derived from an EMBL/GenBank/DDBJ whole genome shotgun (WGS) entry which is preliminary data.</text>
</comment>
<evidence type="ECO:0000256" key="4">
    <source>
        <dbReference type="ARBA" id="ARBA00022525"/>
    </source>
</evidence>
<evidence type="ECO:0000256" key="3">
    <source>
        <dbReference type="ARBA" id="ARBA00022512"/>
    </source>
</evidence>
<evidence type="ECO:0000256" key="5">
    <source>
        <dbReference type="ARBA" id="ARBA00022729"/>
    </source>
</evidence>
<accession>A0A8S0W2S1</accession>
<dbReference type="PROSITE" id="PS00956">
    <property type="entry name" value="HYDROPHOBIN"/>
    <property type="match status" value="1"/>
</dbReference>
<keyword evidence="6 7" id="KW-1015">Disulfide bond</keyword>
<evidence type="ECO:0000256" key="6">
    <source>
        <dbReference type="ARBA" id="ARBA00023157"/>
    </source>
</evidence>
<sequence length="119" mass="12112">MAHSHIGSELPESNRSSITFNNMQFKLSALTTTLILATLAAATAIRRNEPASQCNTGAPLLGLLGVVVQDVTAIVGVTCTPITVIGAGGNSCTAQPVCCTNNSFKGIVALGCTPANINL</sequence>
<dbReference type="GO" id="GO:0005199">
    <property type="term" value="F:structural constituent of cell wall"/>
    <property type="evidence" value="ECO:0007669"/>
    <property type="project" value="InterPro"/>
</dbReference>
<evidence type="ECO:0000313" key="8">
    <source>
        <dbReference type="EMBL" id="CAA7260094.1"/>
    </source>
</evidence>
<evidence type="ECO:0000256" key="2">
    <source>
        <dbReference type="ARBA" id="ARBA00010446"/>
    </source>
</evidence>
<keyword evidence="9" id="KW-1185">Reference proteome</keyword>
<dbReference type="CDD" id="cd23507">
    <property type="entry name" value="hydrophobin_I"/>
    <property type="match status" value="1"/>
</dbReference>
<keyword evidence="5 7" id="KW-0732">Signal</keyword>
<comment type="subcellular location">
    <subcellularLocation>
        <location evidence="1 7">Secreted</location>
        <location evidence="1 7">Cell wall</location>
    </subcellularLocation>
</comment>
<dbReference type="Pfam" id="PF01185">
    <property type="entry name" value="Hydrophobin"/>
    <property type="match status" value="1"/>
</dbReference>
<evidence type="ECO:0000256" key="1">
    <source>
        <dbReference type="ARBA" id="ARBA00004191"/>
    </source>
</evidence>
<keyword evidence="4 7" id="KW-0964">Secreted</keyword>